<organism evidence="13">
    <name type="scientific">Oryza sativa subsp. japonica</name>
    <name type="common">Rice</name>
    <dbReference type="NCBI Taxonomy" id="39947"/>
    <lineage>
        <taxon>Eukaryota</taxon>
        <taxon>Viridiplantae</taxon>
        <taxon>Streptophyta</taxon>
        <taxon>Embryophyta</taxon>
        <taxon>Tracheophyta</taxon>
        <taxon>Spermatophyta</taxon>
        <taxon>Magnoliopsida</taxon>
        <taxon>Liliopsida</taxon>
        <taxon>Poales</taxon>
        <taxon>Poaceae</taxon>
        <taxon>BOP clade</taxon>
        <taxon>Oryzoideae</taxon>
        <taxon>Oryzeae</taxon>
        <taxon>Oryzinae</taxon>
        <taxon>Oryza</taxon>
        <taxon>Oryza sativa</taxon>
    </lineage>
</organism>
<evidence type="ECO:0000256" key="9">
    <source>
        <dbReference type="ARBA" id="ARBA00023136"/>
    </source>
</evidence>
<evidence type="ECO:0000256" key="7">
    <source>
        <dbReference type="ARBA" id="ARBA00022989"/>
    </source>
</evidence>
<dbReference type="GO" id="GO:0071555">
    <property type="term" value="P:cell wall organization"/>
    <property type="evidence" value="ECO:0007669"/>
    <property type="project" value="UniProtKB-KW"/>
</dbReference>
<dbReference type="AlphaFoldDB" id="B9FGK3"/>
<evidence type="ECO:0000256" key="4">
    <source>
        <dbReference type="ARBA" id="ARBA00022679"/>
    </source>
</evidence>
<evidence type="ECO:0000256" key="6">
    <source>
        <dbReference type="ARBA" id="ARBA00022968"/>
    </source>
</evidence>
<proteinExistence type="inferred from homology"/>
<keyword evidence="8 12" id="KW-0333">Golgi apparatus</keyword>
<evidence type="ECO:0000256" key="1">
    <source>
        <dbReference type="ARBA" id="ARBA00004323"/>
    </source>
</evidence>
<dbReference type="Pfam" id="PF03360">
    <property type="entry name" value="Glyco_transf_43"/>
    <property type="match status" value="1"/>
</dbReference>
<dbReference type="PANTHER" id="PTHR10896">
    <property type="entry name" value="GALACTOSYLGALACTOSYLXYLOSYLPROTEIN 3-BETA-GLUCURONOSYLTRANSFERASE BETA-1,3-GLUCURONYLTRANSFERASE"/>
    <property type="match status" value="1"/>
</dbReference>
<evidence type="ECO:0000256" key="5">
    <source>
        <dbReference type="ARBA" id="ARBA00022692"/>
    </source>
</evidence>
<reference evidence="13" key="1">
    <citation type="journal article" date="2005" name="PLoS Biol.">
        <title>The genomes of Oryza sativa: a history of duplications.</title>
        <authorList>
            <person name="Yu J."/>
            <person name="Wang J."/>
            <person name="Lin W."/>
            <person name="Li S."/>
            <person name="Li H."/>
            <person name="Zhou J."/>
            <person name="Ni P."/>
            <person name="Dong W."/>
            <person name="Hu S."/>
            <person name="Zeng C."/>
            <person name="Zhang J."/>
            <person name="Zhang Y."/>
            <person name="Li R."/>
            <person name="Xu Z."/>
            <person name="Li S."/>
            <person name="Li X."/>
            <person name="Zheng H."/>
            <person name="Cong L."/>
            <person name="Lin L."/>
            <person name="Yin J."/>
            <person name="Geng J."/>
            <person name="Li G."/>
            <person name="Shi J."/>
            <person name="Liu J."/>
            <person name="Lv H."/>
            <person name="Li J."/>
            <person name="Wang J."/>
            <person name="Deng Y."/>
            <person name="Ran L."/>
            <person name="Shi X."/>
            <person name="Wang X."/>
            <person name="Wu Q."/>
            <person name="Li C."/>
            <person name="Ren X."/>
            <person name="Wang J."/>
            <person name="Wang X."/>
            <person name="Li D."/>
            <person name="Liu D."/>
            <person name="Zhang X."/>
            <person name="Ji Z."/>
            <person name="Zhao W."/>
            <person name="Sun Y."/>
            <person name="Zhang Z."/>
            <person name="Bao J."/>
            <person name="Han Y."/>
            <person name="Dong L."/>
            <person name="Ji J."/>
            <person name="Chen P."/>
            <person name="Wu S."/>
            <person name="Liu J."/>
            <person name="Xiao Y."/>
            <person name="Bu D."/>
            <person name="Tan J."/>
            <person name="Yang L."/>
            <person name="Ye C."/>
            <person name="Zhang J."/>
            <person name="Xu J."/>
            <person name="Zhou Y."/>
            <person name="Yu Y."/>
            <person name="Zhang B."/>
            <person name="Zhuang S."/>
            <person name="Wei H."/>
            <person name="Liu B."/>
            <person name="Lei M."/>
            <person name="Yu H."/>
            <person name="Li Y."/>
            <person name="Xu H."/>
            <person name="Wei S."/>
            <person name="He X."/>
            <person name="Fang L."/>
            <person name="Zhang Z."/>
            <person name="Zhang Y."/>
            <person name="Huang X."/>
            <person name="Su Z."/>
            <person name="Tong W."/>
            <person name="Li J."/>
            <person name="Tong Z."/>
            <person name="Li S."/>
            <person name="Ye J."/>
            <person name="Wang L."/>
            <person name="Fang L."/>
            <person name="Lei T."/>
            <person name="Chen C."/>
            <person name="Chen H."/>
            <person name="Xu Z."/>
            <person name="Li H."/>
            <person name="Huang H."/>
            <person name="Zhang F."/>
            <person name="Xu H."/>
            <person name="Li N."/>
            <person name="Zhao C."/>
            <person name="Li S."/>
            <person name="Dong L."/>
            <person name="Huang Y."/>
            <person name="Li L."/>
            <person name="Xi Y."/>
            <person name="Qi Q."/>
            <person name="Li W."/>
            <person name="Zhang B."/>
            <person name="Hu W."/>
            <person name="Zhang Y."/>
            <person name="Tian X."/>
            <person name="Jiao Y."/>
            <person name="Liang X."/>
            <person name="Jin J."/>
            <person name="Gao L."/>
            <person name="Zheng W."/>
            <person name="Hao B."/>
            <person name="Liu S."/>
            <person name="Wang W."/>
            <person name="Yuan L."/>
            <person name="Cao M."/>
            <person name="McDermott J."/>
            <person name="Samudrala R."/>
            <person name="Wang J."/>
            <person name="Wong G.K."/>
            <person name="Yang H."/>
        </authorList>
    </citation>
    <scope>NUCLEOTIDE SEQUENCE [LARGE SCALE GENOMIC DNA]</scope>
</reference>
<evidence type="ECO:0000256" key="2">
    <source>
        <dbReference type="ARBA" id="ARBA00007706"/>
    </source>
</evidence>
<dbReference type="SUPFAM" id="SSF53448">
    <property type="entry name" value="Nucleotide-diphospho-sugar transferases"/>
    <property type="match status" value="1"/>
</dbReference>
<dbReference type="GO" id="GO:0000139">
    <property type="term" value="C:Golgi membrane"/>
    <property type="evidence" value="ECO:0007669"/>
    <property type="project" value="UniProtKB-SubCell"/>
</dbReference>
<dbReference type="PANTHER" id="PTHR10896:SF59">
    <property type="entry name" value="BETA-1,4-XYLOSYLTRANSFERASE IRX9"/>
    <property type="match status" value="1"/>
</dbReference>
<protein>
    <recommendedName>
        <fullName evidence="12">Glycosyltransferases</fullName>
        <ecNumber evidence="12">2.4.-.-</ecNumber>
    </recommendedName>
</protein>
<keyword evidence="6 12" id="KW-0735">Signal-anchor</keyword>
<comment type="subcellular location">
    <subcellularLocation>
        <location evidence="1 12">Golgi apparatus membrane</location>
        <topology evidence="1 12">Single-pass type II membrane protein</topology>
    </subcellularLocation>
</comment>
<keyword evidence="11 12" id="KW-0961">Cell wall biogenesis/degradation</keyword>
<sequence length="173" mass="18098">MGTAAVAAAERPKQRRSSHLWKKALLHFSLCFVMGFFTGFAPSSSSSWRAGSGGGGGVQPRHQLAASHVAVNQQVSLVPDAAAAEAAGVGNGAVVDVGDDEGGEGARRMLIVENFTTADAEAHAQRNAALAHVEKHRLSGVVHFADAAGVYDAHFFDEIRQIECPPPTRASLN</sequence>
<reference evidence="13" key="2">
    <citation type="submission" date="2008-12" db="EMBL/GenBank/DDBJ databases">
        <title>Improved gene annotation of the rice (Oryza sativa) genomes.</title>
        <authorList>
            <person name="Wang J."/>
            <person name="Li R."/>
            <person name="Fan W."/>
            <person name="Huang Q."/>
            <person name="Zhang J."/>
            <person name="Zhou Y."/>
            <person name="Hu Y."/>
            <person name="Zi S."/>
            <person name="Li J."/>
            <person name="Ni P."/>
            <person name="Zheng H."/>
            <person name="Zhang Y."/>
            <person name="Zhao M."/>
            <person name="Hao Q."/>
            <person name="McDermott J."/>
            <person name="Samudrala R."/>
            <person name="Kristiansen K."/>
            <person name="Wong G.K.-S."/>
        </authorList>
    </citation>
    <scope>NUCLEOTIDE SEQUENCE</scope>
</reference>
<evidence type="ECO:0000256" key="3">
    <source>
        <dbReference type="ARBA" id="ARBA00022676"/>
    </source>
</evidence>
<dbReference type="GO" id="GO:0015018">
    <property type="term" value="F:galactosylgalactosylxylosylprotein 3-beta-glucuronosyltransferase activity"/>
    <property type="evidence" value="ECO:0007669"/>
    <property type="project" value="InterPro"/>
</dbReference>
<dbReference type="Gene3D" id="3.90.550.10">
    <property type="entry name" value="Spore Coat Polysaccharide Biosynthesis Protein SpsA, Chain A"/>
    <property type="match status" value="1"/>
</dbReference>
<dbReference type="InterPro" id="IPR029044">
    <property type="entry name" value="Nucleotide-diphossugar_trans"/>
</dbReference>
<accession>B9FGK3</accession>
<dbReference type="Proteomes" id="UP000007752">
    <property type="component" value="Chromosome 5"/>
</dbReference>
<keyword evidence="9 12" id="KW-0472">Membrane</keyword>
<keyword evidence="10" id="KW-0325">Glycoprotein</keyword>
<dbReference type="EC" id="2.4.-.-" evidence="12"/>
<dbReference type="InterPro" id="IPR005027">
    <property type="entry name" value="Glyco_trans_43"/>
</dbReference>
<keyword evidence="5 12" id="KW-0812">Transmembrane</keyword>
<feature type="transmembrane region" description="Helical" evidence="12">
    <location>
        <begin position="24"/>
        <end position="42"/>
    </location>
</feature>
<keyword evidence="4 12" id="KW-0808">Transferase</keyword>
<keyword evidence="7 12" id="KW-1133">Transmembrane helix</keyword>
<gene>
    <name evidence="13" type="ORF">OsJ_16947</name>
</gene>
<evidence type="ECO:0000256" key="10">
    <source>
        <dbReference type="ARBA" id="ARBA00023180"/>
    </source>
</evidence>
<comment type="similarity">
    <text evidence="2 12">Belongs to the glycosyltransferase 43 family.</text>
</comment>
<evidence type="ECO:0000256" key="12">
    <source>
        <dbReference type="RuleBase" id="RU363127"/>
    </source>
</evidence>
<evidence type="ECO:0000256" key="11">
    <source>
        <dbReference type="ARBA" id="ARBA00023316"/>
    </source>
</evidence>
<evidence type="ECO:0000313" key="13">
    <source>
        <dbReference type="EMBL" id="EEE62160.1"/>
    </source>
</evidence>
<keyword evidence="3" id="KW-0328">Glycosyltransferase</keyword>
<name>B9FGK3_ORYSJ</name>
<comment type="function">
    <text evidence="12">Involved in the synthesis of glucuronoxylan hemicellulose in secondary cell walls.</text>
</comment>
<evidence type="ECO:0000256" key="8">
    <source>
        <dbReference type="ARBA" id="ARBA00023034"/>
    </source>
</evidence>
<dbReference type="EMBL" id="CM000142">
    <property type="protein sequence ID" value="EEE62160.1"/>
    <property type="molecule type" value="Genomic_DNA"/>
</dbReference>